<evidence type="ECO:0000313" key="3">
    <source>
        <dbReference type="Proteomes" id="UP000569914"/>
    </source>
</evidence>
<evidence type="ECO:0000256" key="1">
    <source>
        <dbReference type="SAM" id="Phobius"/>
    </source>
</evidence>
<keyword evidence="1" id="KW-0472">Membrane</keyword>
<accession>A0A7Y9LDA9</accession>
<gene>
    <name evidence="2" type="ORF">BKA15_003060</name>
</gene>
<feature type="transmembrane region" description="Helical" evidence="1">
    <location>
        <begin position="69"/>
        <end position="92"/>
    </location>
</feature>
<name>A0A7Y9LDA9_9ACTN</name>
<reference evidence="2 3" key="1">
    <citation type="submission" date="2020-07" db="EMBL/GenBank/DDBJ databases">
        <title>Sequencing the genomes of 1000 actinobacteria strains.</title>
        <authorList>
            <person name="Klenk H.-P."/>
        </authorList>
    </citation>
    <scope>NUCLEOTIDE SEQUENCE [LARGE SCALE GENOMIC DNA]</scope>
    <source>
        <strain evidence="2 3">DSM 22083</strain>
    </source>
</reference>
<dbReference type="EMBL" id="JACCBU010000001">
    <property type="protein sequence ID" value="NYE71731.1"/>
    <property type="molecule type" value="Genomic_DNA"/>
</dbReference>
<comment type="caution">
    <text evidence="2">The sequence shown here is derived from an EMBL/GenBank/DDBJ whole genome shotgun (WGS) entry which is preliminary data.</text>
</comment>
<dbReference type="Proteomes" id="UP000569914">
    <property type="component" value="Unassembled WGS sequence"/>
</dbReference>
<protein>
    <submittedName>
        <fullName evidence="2">Uncharacterized protein</fullName>
    </submittedName>
</protein>
<keyword evidence="1" id="KW-0812">Transmembrane</keyword>
<sequence>MISFVVALIGLILAAVAMYALPTAAAPPVTGFLVTRVGMFSAFAAIGVGLIAVVIAAVGVAVRLGRRWALIGLVVGVLACLIALGGMVVGYLRS</sequence>
<dbReference type="AlphaFoldDB" id="A0A7Y9LDA9"/>
<feature type="transmembrane region" description="Helical" evidence="1">
    <location>
        <begin position="41"/>
        <end position="62"/>
    </location>
</feature>
<proteinExistence type="predicted"/>
<organism evidence="2 3">
    <name type="scientific">Microlunatus parietis</name>
    <dbReference type="NCBI Taxonomy" id="682979"/>
    <lineage>
        <taxon>Bacteria</taxon>
        <taxon>Bacillati</taxon>
        <taxon>Actinomycetota</taxon>
        <taxon>Actinomycetes</taxon>
        <taxon>Propionibacteriales</taxon>
        <taxon>Propionibacteriaceae</taxon>
        <taxon>Microlunatus</taxon>
    </lineage>
</organism>
<keyword evidence="3" id="KW-1185">Reference proteome</keyword>
<keyword evidence="1" id="KW-1133">Transmembrane helix</keyword>
<evidence type="ECO:0000313" key="2">
    <source>
        <dbReference type="EMBL" id="NYE71731.1"/>
    </source>
</evidence>